<sequence length="397" mass="43138">MAICHVTYIDMDRSSSVCQNTIKQTVSVWIDGDVVARDARDKLRASDEARSKKIALGTDGASSSLGTPLTRPSPSSPQGDGLYMSNLIGPQDQAADSSNTVYNSDNHEADGNATLPHSRPTLGKLQIPSSRFIAQPTISGENASGMVSPLMFVDSDISSSSSSSDQPTSATSTAATISSSNHRSQTNSPSKRERSPSFGDSFSPLKKMRSMALPEIRTVLSHGTRLSPSMRAGIAGDNRQVIREATFTERAPAGVLPTSLNQHIPELSSFRPSIASPEGLEPVLAQISRPKSPMPYSERRSPSETPEPPETPSYARPLHLLDTSVVVGGKRQGDEWLQDISIFKNIHGEEWKRNALCSHCFRSRGTFNRIMTYGYEACGRDDPLDSHYWEPTANPNY</sequence>
<feature type="compositionally biased region" description="Polar residues" evidence="1">
    <location>
        <begin position="60"/>
        <end position="78"/>
    </location>
</feature>
<feature type="compositionally biased region" description="Low complexity" evidence="1">
    <location>
        <begin position="156"/>
        <end position="180"/>
    </location>
</feature>
<dbReference type="OrthoDB" id="3688221at2759"/>
<reference evidence="3" key="3">
    <citation type="journal article" date="2022" name="bioRxiv">
        <title>A global pangenome for the wheat fungal pathogen Pyrenophora tritici-repentis and prediction of effector protein structural homology.</title>
        <authorList>
            <person name="Moolhuijzen P."/>
            <person name="See P.T."/>
            <person name="Shi G."/>
            <person name="Powell H.R."/>
            <person name="Cockram J."/>
            <person name="Jorgensen L.N."/>
            <person name="Benslimane H."/>
            <person name="Strelkov S.E."/>
            <person name="Turner J."/>
            <person name="Liu Z."/>
            <person name="Moffat C.S."/>
        </authorList>
    </citation>
    <scope>NUCLEOTIDE SEQUENCE</scope>
    <source>
        <strain evidence="3">86-124</strain>
    </source>
</reference>
<evidence type="ECO:0000256" key="1">
    <source>
        <dbReference type="SAM" id="MobiDB-lite"/>
    </source>
</evidence>
<dbReference type="OMA" id="NIHGEEW"/>
<dbReference type="Proteomes" id="UP000249757">
    <property type="component" value="Unassembled WGS sequence"/>
</dbReference>
<dbReference type="EMBL" id="NRDI02000011">
    <property type="protein sequence ID" value="KAI1512652.1"/>
    <property type="molecule type" value="Genomic_DNA"/>
</dbReference>
<name>A0A2W1ERX1_9PLEO</name>
<dbReference type="Proteomes" id="UP000245464">
    <property type="component" value="Chromosome 10"/>
</dbReference>
<dbReference type="EMBL" id="NQIK02000010">
    <property type="protein sequence ID" value="KAF7565597.1"/>
    <property type="molecule type" value="Genomic_DNA"/>
</dbReference>
<gene>
    <name evidence="3" type="ORF">Ptr86124_008618</name>
    <name evidence="2" type="ORF">PtrM4_050310</name>
</gene>
<feature type="region of interest" description="Disordered" evidence="1">
    <location>
        <begin position="285"/>
        <end position="317"/>
    </location>
</feature>
<evidence type="ECO:0000313" key="2">
    <source>
        <dbReference type="EMBL" id="KAF7565597.1"/>
    </source>
</evidence>
<dbReference type="AlphaFoldDB" id="A0A2W1ERX1"/>
<comment type="caution">
    <text evidence="3">The sequence shown here is derived from an EMBL/GenBank/DDBJ whole genome shotgun (WGS) entry which is preliminary data.</text>
</comment>
<accession>A0A2W1ERX1</accession>
<reference evidence="2" key="1">
    <citation type="journal article" date="2018" name="BMC Genomics">
        <title>Comparative genomics of the wheat fungal pathogen Pyrenophora tritici-repentis reveals chromosomal variations and genome plasticity.</title>
        <authorList>
            <person name="Moolhuijzen P."/>
            <person name="See P.T."/>
            <person name="Hane J.K."/>
            <person name="Shi G."/>
            <person name="Liu Z."/>
            <person name="Oliver R.P."/>
            <person name="Moffat C.S."/>
        </authorList>
    </citation>
    <scope>NUCLEOTIDE SEQUENCE [LARGE SCALE GENOMIC DNA]</scope>
    <source>
        <strain evidence="2">M4</strain>
    </source>
</reference>
<evidence type="ECO:0000313" key="3">
    <source>
        <dbReference type="EMBL" id="KAI1512652.1"/>
    </source>
</evidence>
<feature type="region of interest" description="Disordered" evidence="1">
    <location>
        <begin position="45"/>
        <end position="123"/>
    </location>
</feature>
<keyword evidence="4" id="KW-1185">Reference proteome</keyword>
<organism evidence="3 4">
    <name type="scientific">Pyrenophora tritici-repentis</name>
    <dbReference type="NCBI Taxonomy" id="45151"/>
    <lineage>
        <taxon>Eukaryota</taxon>
        <taxon>Fungi</taxon>
        <taxon>Dikarya</taxon>
        <taxon>Ascomycota</taxon>
        <taxon>Pezizomycotina</taxon>
        <taxon>Dothideomycetes</taxon>
        <taxon>Pleosporomycetidae</taxon>
        <taxon>Pleosporales</taxon>
        <taxon>Pleosporineae</taxon>
        <taxon>Pleosporaceae</taxon>
        <taxon>Pyrenophora</taxon>
    </lineage>
</organism>
<reference evidence="4" key="4">
    <citation type="journal article" date="2022" name="Microb. Genom.">
        <title>A global pangenome for the wheat fungal pathogen Pyrenophora tritici-repentis and prediction of effector protein structural homology.</title>
        <authorList>
            <person name="Moolhuijzen P.M."/>
            <person name="See P.T."/>
            <person name="Shi G."/>
            <person name="Powell H.R."/>
            <person name="Cockram J."/>
            <person name="Jorgensen L.N."/>
            <person name="Benslimane H."/>
            <person name="Strelkov S.E."/>
            <person name="Turner J."/>
            <person name="Liu Z."/>
            <person name="Moffat C.S."/>
        </authorList>
    </citation>
    <scope>NUCLEOTIDE SEQUENCE [LARGE SCALE GENOMIC DNA]</scope>
</reference>
<reference evidence="3" key="2">
    <citation type="submission" date="2021-05" db="EMBL/GenBank/DDBJ databases">
        <authorList>
            <person name="Moolhuijzen P.M."/>
            <person name="Moffat C.S."/>
        </authorList>
    </citation>
    <scope>NUCLEOTIDE SEQUENCE</scope>
    <source>
        <strain evidence="3">86-124</strain>
    </source>
</reference>
<proteinExistence type="predicted"/>
<protein>
    <submittedName>
        <fullName evidence="3">Uncharacterized protein</fullName>
    </submittedName>
</protein>
<feature type="region of interest" description="Disordered" evidence="1">
    <location>
        <begin position="156"/>
        <end position="204"/>
    </location>
</feature>
<feature type="compositionally biased region" description="Polar residues" evidence="1">
    <location>
        <begin position="94"/>
        <end position="104"/>
    </location>
</feature>
<evidence type="ECO:0000313" key="4">
    <source>
        <dbReference type="Proteomes" id="UP000249757"/>
    </source>
</evidence>